<dbReference type="Pfam" id="PF13567">
    <property type="entry name" value="DUF4131"/>
    <property type="match status" value="1"/>
</dbReference>
<feature type="domain" description="ComEC/Rec2-related protein" evidence="7">
    <location>
        <begin position="234"/>
        <end position="521"/>
    </location>
</feature>
<dbReference type="NCBIfam" id="TIGR00360">
    <property type="entry name" value="ComEC_N-term"/>
    <property type="match status" value="1"/>
</dbReference>
<feature type="domain" description="DUF4131" evidence="8">
    <location>
        <begin position="34"/>
        <end position="186"/>
    </location>
</feature>
<dbReference type="PANTHER" id="PTHR30619">
    <property type="entry name" value="DNA INTERNALIZATION/COMPETENCE PROTEIN COMEC/REC2"/>
    <property type="match status" value="1"/>
</dbReference>
<dbReference type="AlphaFoldDB" id="F2NBX5"/>
<dbReference type="InterPro" id="IPR004477">
    <property type="entry name" value="ComEC_N"/>
</dbReference>
<sequence>MMPGVLWSRPLASLTLALTAGIASPALGLTLPKVWTSTLVAALILLLVICCWRRLSVSGTIGLALFWLLGQGFYQAALEPAHPPCHVRFLPQNVPLTIIGIMQSQPAKAIEGYRLELKASSWSAGGAWQPAEGKILVQGLTEAPALVPGARVAMRLRLRPVEELLNPGSSRRRVALARQGIFTSASLCNDLQPVRLASRASVSWSVSWREAAQAYCRGLLDKQPQPARAVYKALLLGDQSEISRPLWQALGRTGTSHVISVSGLHLGLISGFCFCLIFWLLRRSAWLLQHLNAIKWSVAFSIPPVLVYAWLAGWSAATQRSALMIVAFLILLLLDRHRDLYSILALAAFIILMTSPLQFYSLSFQLSFLSVWGLIYLSPKLLWPWQKLIVNREEPPTIIKKIILWSGRALSTSVAATLATLPIVVASFHQAPTYGIVINLLAIPLIGGVVLPLGFIALLTSFLPLPCAAGMLWLGRFFLETTLRAIEWASSWPGVVLPLPSPTPWQTAAYFLTLISLLGLKQQPWRWIGTSLGVLLLTGSLIWTSLSDLRKPHLEITALDTYREIAVAATLPGAVVLVINAGEPGFRDYPARFNAALLSYLHWRQIRTVDCLAALTVTKENAGTLLAVAKDFQVKQFWYGGGRPLIPDFWKLKNRLGDDRREVQNLSLRPMTLDIGGAQVQTSQLREDNQMRPNGPVLLRLAYQGHNILVAPPLTTQWRQQCPLSWLVGTDVWILPGSELHHDFWQDGLLLLRPKIVVATGPETATAGLASSGMPGVHTYVTRQGAVTLRIDSQGVRVEQWRPQ</sequence>
<dbReference type="EMBL" id="CP002629">
    <property type="protein sequence ID" value="AEB08052.1"/>
    <property type="molecule type" value="Genomic_DNA"/>
</dbReference>
<protein>
    <submittedName>
        <fullName evidence="9">ComEC/Rec2-related protein</fullName>
    </submittedName>
</protein>
<feature type="transmembrane region" description="Helical" evidence="6">
    <location>
        <begin position="527"/>
        <end position="545"/>
    </location>
</feature>
<feature type="transmembrane region" description="Helical" evidence="6">
    <location>
        <begin position="434"/>
        <end position="455"/>
    </location>
</feature>
<dbReference type="STRING" id="880072.Desac_0155"/>
<dbReference type="GO" id="GO:0005886">
    <property type="term" value="C:plasma membrane"/>
    <property type="evidence" value="ECO:0007669"/>
    <property type="project" value="UniProtKB-SubCell"/>
</dbReference>
<dbReference type="KEGG" id="dao:Desac_0155"/>
<evidence type="ECO:0000256" key="1">
    <source>
        <dbReference type="ARBA" id="ARBA00004651"/>
    </source>
</evidence>
<dbReference type="Pfam" id="PF03772">
    <property type="entry name" value="Competence"/>
    <property type="match status" value="1"/>
</dbReference>
<keyword evidence="5 6" id="KW-0472">Membrane</keyword>
<feature type="transmembrane region" description="Helical" evidence="6">
    <location>
        <begin position="258"/>
        <end position="281"/>
    </location>
</feature>
<feature type="transmembrane region" description="Helical" evidence="6">
    <location>
        <begin position="403"/>
        <end position="428"/>
    </location>
</feature>
<feature type="transmembrane region" description="Helical" evidence="6">
    <location>
        <begin position="293"/>
        <end position="311"/>
    </location>
</feature>
<evidence type="ECO:0000256" key="5">
    <source>
        <dbReference type="ARBA" id="ARBA00023136"/>
    </source>
</evidence>
<feature type="transmembrane region" description="Helical" evidence="6">
    <location>
        <begin position="341"/>
        <end position="360"/>
    </location>
</feature>
<dbReference type="Proteomes" id="UP000000483">
    <property type="component" value="Chromosome"/>
</dbReference>
<reference evidence="9 10" key="1">
    <citation type="journal article" date="2011" name="Stand. Genomic Sci.">
        <title>Complete genome sequence of the acetate-degrading sulfate reducer Desulfobacca acetoxidans type strain (ASRB2).</title>
        <authorList>
            <person name="Goker M."/>
            <person name="Teshima H."/>
            <person name="Lapidus A."/>
            <person name="Nolan M."/>
            <person name="Lucas S."/>
            <person name="Hammon N."/>
            <person name="Deshpande S."/>
            <person name="Cheng J.F."/>
            <person name="Tapia R."/>
            <person name="Han C."/>
            <person name="Goodwin L."/>
            <person name="Pitluck S."/>
            <person name="Huntemann M."/>
            <person name="Liolios K."/>
            <person name="Ivanova N."/>
            <person name="Pagani I."/>
            <person name="Mavromatis K."/>
            <person name="Ovchinikova G."/>
            <person name="Pati A."/>
            <person name="Chen A."/>
            <person name="Palaniappan K."/>
            <person name="Land M."/>
            <person name="Hauser L."/>
            <person name="Brambilla E.M."/>
            <person name="Rohde M."/>
            <person name="Spring S."/>
            <person name="Detter J.C."/>
            <person name="Woyke T."/>
            <person name="Bristow J."/>
            <person name="Eisen J.A."/>
            <person name="Markowitz V."/>
            <person name="Hugenholtz P."/>
            <person name="Kyrpides N.C."/>
            <person name="Klenk H.P."/>
        </authorList>
    </citation>
    <scope>NUCLEOTIDE SEQUENCE [LARGE SCALE GENOMIC DNA]</scope>
    <source>
        <strain evidence="10">ATCC 700848 / DSM 11109 / ASRB2</strain>
    </source>
</reference>
<keyword evidence="3 6" id="KW-0812">Transmembrane</keyword>
<name>F2NBX5_DESAR</name>
<dbReference type="InterPro" id="IPR025405">
    <property type="entry name" value="DUF4131"/>
</dbReference>
<evidence type="ECO:0000256" key="4">
    <source>
        <dbReference type="ARBA" id="ARBA00022989"/>
    </source>
</evidence>
<evidence type="ECO:0000313" key="9">
    <source>
        <dbReference type="EMBL" id="AEB08052.1"/>
    </source>
</evidence>
<evidence type="ECO:0000259" key="8">
    <source>
        <dbReference type="Pfam" id="PF13567"/>
    </source>
</evidence>
<proteinExistence type="predicted"/>
<organism evidence="9 10">
    <name type="scientific">Desulfobacca acetoxidans (strain ATCC 700848 / DSM 11109 / ASRB2)</name>
    <dbReference type="NCBI Taxonomy" id="880072"/>
    <lineage>
        <taxon>Bacteria</taxon>
        <taxon>Pseudomonadati</taxon>
        <taxon>Thermodesulfobacteriota</taxon>
        <taxon>Desulfobaccia</taxon>
        <taxon>Desulfobaccales</taxon>
        <taxon>Desulfobaccaceae</taxon>
        <taxon>Desulfobacca</taxon>
    </lineage>
</organism>
<evidence type="ECO:0000256" key="2">
    <source>
        <dbReference type="ARBA" id="ARBA00022475"/>
    </source>
</evidence>
<evidence type="ECO:0000313" key="10">
    <source>
        <dbReference type="Proteomes" id="UP000000483"/>
    </source>
</evidence>
<feature type="transmembrane region" description="Helical" evidence="6">
    <location>
        <begin position="317"/>
        <end position="334"/>
    </location>
</feature>
<feature type="transmembrane region" description="Helical" evidence="6">
    <location>
        <begin position="503"/>
        <end position="520"/>
    </location>
</feature>
<dbReference type="eggNOG" id="COG0658">
    <property type="taxonomic scope" value="Bacteria"/>
</dbReference>
<feature type="transmembrane region" description="Helical" evidence="6">
    <location>
        <begin position="60"/>
        <end position="78"/>
    </location>
</feature>
<keyword evidence="10" id="KW-1185">Reference proteome</keyword>
<keyword evidence="4 6" id="KW-1133">Transmembrane helix</keyword>
<feature type="transmembrane region" description="Helical" evidence="6">
    <location>
        <begin position="38"/>
        <end position="55"/>
    </location>
</feature>
<dbReference type="InterPro" id="IPR052159">
    <property type="entry name" value="Competence_DNA_uptake"/>
</dbReference>
<evidence type="ECO:0000256" key="3">
    <source>
        <dbReference type="ARBA" id="ARBA00022692"/>
    </source>
</evidence>
<dbReference type="PANTHER" id="PTHR30619:SF1">
    <property type="entry name" value="RECOMBINATION PROTEIN 2"/>
    <property type="match status" value="1"/>
</dbReference>
<dbReference type="HOGENOM" id="CLU_010363_2_1_7"/>
<dbReference type="OrthoDB" id="9790149at2"/>
<keyword evidence="2" id="KW-1003">Cell membrane</keyword>
<evidence type="ECO:0000256" key="6">
    <source>
        <dbReference type="SAM" id="Phobius"/>
    </source>
</evidence>
<accession>F2NBX5</accession>
<gene>
    <name evidence="9" type="ordered locus">Desac_0155</name>
</gene>
<comment type="subcellular location">
    <subcellularLocation>
        <location evidence="1">Cell membrane</location>
        <topology evidence="1">Multi-pass membrane protein</topology>
    </subcellularLocation>
</comment>
<reference evidence="10" key="2">
    <citation type="submission" date="2011-03" db="EMBL/GenBank/DDBJ databases">
        <title>The complete genome of Desulfobacca acetoxidans DSM 11109.</title>
        <authorList>
            <consortium name="US DOE Joint Genome Institute (JGI-PGF)"/>
            <person name="Lucas S."/>
            <person name="Copeland A."/>
            <person name="Lapidus A."/>
            <person name="Bruce D."/>
            <person name="Goodwin L."/>
            <person name="Pitluck S."/>
            <person name="Peters L."/>
            <person name="Kyrpides N."/>
            <person name="Mavromatis K."/>
            <person name="Ivanova N."/>
            <person name="Ovchinnikova G."/>
            <person name="Teshima H."/>
            <person name="Detter J.C."/>
            <person name="Han C."/>
            <person name="Land M."/>
            <person name="Hauser L."/>
            <person name="Markowitz V."/>
            <person name="Cheng J.-F."/>
            <person name="Hugenholtz P."/>
            <person name="Woyke T."/>
            <person name="Wu D."/>
            <person name="Spring S."/>
            <person name="Schueler E."/>
            <person name="Brambilla E."/>
            <person name="Klenk H.-P."/>
            <person name="Eisen J.A."/>
        </authorList>
    </citation>
    <scope>NUCLEOTIDE SEQUENCE [LARGE SCALE GENOMIC DNA]</scope>
    <source>
        <strain evidence="10">ATCC 700848 / DSM 11109 / ASRB2</strain>
    </source>
</reference>
<evidence type="ECO:0000259" key="7">
    <source>
        <dbReference type="Pfam" id="PF03772"/>
    </source>
</evidence>